<evidence type="ECO:0000313" key="2">
    <source>
        <dbReference type="EMBL" id="KAJ0399225.1"/>
    </source>
</evidence>
<dbReference type="Pfam" id="PF14675">
    <property type="entry name" value="FANCI_S1"/>
    <property type="match status" value="1"/>
</dbReference>
<name>A0AAD5Q7U7_PYTIN</name>
<dbReference type="Proteomes" id="UP001209570">
    <property type="component" value="Unassembled WGS sequence"/>
</dbReference>
<dbReference type="EMBL" id="JAKCXM010000190">
    <property type="protein sequence ID" value="KAJ0399225.1"/>
    <property type="molecule type" value="Genomic_DNA"/>
</dbReference>
<protein>
    <recommendedName>
        <fullName evidence="1">FANCI solenoid 1 domain-containing protein</fullName>
    </recommendedName>
</protein>
<reference evidence="2" key="1">
    <citation type="submission" date="2021-12" db="EMBL/GenBank/DDBJ databases">
        <title>Prjna785345.</title>
        <authorList>
            <person name="Rujirawat T."/>
            <person name="Krajaejun T."/>
        </authorList>
    </citation>
    <scope>NUCLEOTIDE SEQUENCE</scope>
    <source>
        <strain evidence="2">Pi057C3</strain>
    </source>
</reference>
<proteinExistence type="predicted"/>
<keyword evidence="3" id="KW-1185">Reference proteome</keyword>
<evidence type="ECO:0000259" key="1">
    <source>
        <dbReference type="Pfam" id="PF14675"/>
    </source>
</evidence>
<gene>
    <name evidence="2" type="ORF">P43SY_001891</name>
</gene>
<dbReference type="InterPro" id="IPR029308">
    <property type="entry name" value="FANCI_S1"/>
</dbReference>
<comment type="caution">
    <text evidence="2">The sequence shown here is derived from an EMBL/GenBank/DDBJ whole genome shotgun (WGS) entry which is preliminary data.</text>
</comment>
<feature type="domain" description="FANCI solenoid 1" evidence="1">
    <location>
        <begin position="180"/>
        <end position="225"/>
    </location>
</feature>
<organism evidence="2 3">
    <name type="scientific">Pythium insidiosum</name>
    <name type="common">Pythiosis disease agent</name>
    <dbReference type="NCBI Taxonomy" id="114742"/>
    <lineage>
        <taxon>Eukaryota</taxon>
        <taxon>Sar</taxon>
        <taxon>Stramenopiles</taxon>
        <taxon>Oomycota</taxon>
        <taxon>Peronosporomycetes</taxon>
        <taxon>Pythiales</taxon>
        <taxon>Pythiaceae</taxon>
        <taxon>Pythium</taxon>
    </lineage>
</organism>
<accession>A0AAD5Q7U7</accession>
<evidence type="ECO:0000313" key="3">
    <source>
        <dbReference type="Proteomes" id="UP001209570"/>
    </source>
</evidence>
<dbReference type="AlphaFoldDB" id="A0AAD5Q7U7"/>
<sequence length="234" mass="26036">MAAEAPSSDVDARVVALVRMHETRQRDDANDQQIKAYQLVLALAQERDGDDNRLVSALHQRLQSETAPGHSAYSTDVSVVSIVQAVFWALRGTLDLVEGEKLRILLVRKTLALLHETTGSSSLATGRNVVDGVSSIASAVILVLLQELHRIRMNELPSLVTEVFRGLSLAYQRQRAQQPGMEGQVTGAEYRLLVLEKLCSMAWPRRFFLQLLKSFRDFPLADREERPLCSAIAC</sequence>